<dbReference type="PROSITE" id="PS00688">
    <property type="entry name" value="SIGMA54_INTERACT_3"/>
    <property type="match status" value="1"/>
</dbReference>
<protein>
    <submittedName>
        <fullName evidence="9">Sigma-54 dependent transcriptional regulator</fullName>
    </submittedName>
</protein>
<dbReference type="SUPFAM" id="SSF46689">
    <property type="entry name" value="Homeodomain-like"/>
    <property type="match status" value="1"/>
</dbReference>
<evidence type="ECO:0000256" key="4">
    <source>
        <dbReference type="ARBA" id="ARBA00023125"/>
    </source>
</evidence>
<evidence type="ECO:0000259" key="8">
    <source>
        <dbReference type="PROSITE" id="PS50110"/>
    </source>
</evidence>
<reference evidence="9 10" key="1">
    <citation type="submission" date="2022-11" db="EMBL/GenBank/DDBJ databases">
        <title>Minimal conservation of predation-associated metabolite biosynthetic gene clusters underscores biosynthetic potential of Myxococcota including descriptions for ten novel species: Archangium lansinium sp. nov., Myxococcus landrumus sp. nov., Nannocystis bai.</title>
        <authorList>
            <person name="Ahearne A."/>
            <person name="Stevens C."/>
            <person name="Phillips K."/>
        </authorList>
    </citation>
    <scope>NUCLEOTIDE SEQUENCE [LARGE SCALE GENOMIC DNA]</scope>
    <source>
        <strain evidence="9 10">MIWBW</strain>
    </source>
</reference>
<gene>
    <name evidence="9" type="ORF">OV287_10065</name>
</gene>
<comment type="caution">
    <text evidence="9">The sequence shown here is derived from an EMBL/GenBank/DDBJ whole genome shotgun (WGS) entry which is preliminary data.</text>
</comment>
<sequence length="470" mass="50345">MPLRYAGSVHAPLAAPSPQVSGPRILLVDDDPGVLKGLRGLLSDEGFSPVEARSTAEALRLLDAPGQPPALMLLDLRMPGETGLELLARLPRPLPVPVVVLSGEASPAEAVQALKLGATDFVEKPPSPERLLTALRNALALSELREEQQRLREELARPGHLVGDSPAMESLRTLIARVGPSDTAILITGETGTGKERVARALHLASGRKGRLVAVNCAAIPSTLLESELFGHERGAFSGATARRLGRIEQAHGGTLFLDELGDMPLELQAKLLRVLETKEVERLGGGMPVAVNVRILAATHRDLTLAVREGRFRQDLYFRLNVLPLALPPLRERPEDILPLARAFAAELAGPNVLLVLAPGAEDALRAWPWPGNVRELRNFIERQNLLRGGGPLTLTPESLTGAAALTAAAPARLVLGQKSYREHVDDFERTLIKAALEEGGSIAGAARLLQVDRGNLHRRLKALGIPAT</sequence>
<evidence type="ECO:0000256" key="3">
    <source>
        <dbReference type="ARBA" id="ARBA00023015"/>
    </source>
</evidence>
<feature type="domain" description="Sigma-54 factor interaction" evidence="7">
    <location>
        <begin position="161"/>
        <end position="387"/>
    </location>
</feature>
<feature type="domain" description="Response regulatory" evidence="8">
    <location>
        <begin position="24"/>
        <end position="139"/>
    </location>
</feature>
<dbReference type="InterPro" id="IPR009057">
    <property type="entry name" value="Homeodomain-like_sf"/>
</dbReference>
<dbReference type="Pfam" id="PF00158">
    <property type="entry name" value="Sigma54_activat"/>
    <property type="match status" value="1"/>
</dbReference>
<dbReference type="InterPro" id="IPR025662">
    <property type="entry name" value="Sigma_54_int_dom_ATP-bd_1"/>
</dbReference>
<dbReference type="CDD" id="cd00009">
    <property type="entry name" value="AAA"/>
    <property type="match status" value="1"/>
</dbReference>
<dbReference type="InterPro" id="IPR002078">
    <property type="entry name" value="Sigma_54_int"/>
</dbReference>
<dbReference type="InterPro" id="IPR027417">
    <property type="entry name" value="P-loop_NTPase"/>
</dbReference>
<dbReference type="InterPro" id="IPR001789">
    <property type="entry name" value="Sig_transdc_resp-reg_receiver"/>
</dbReference>
<dbReference type="Pfam" id="PF25601">
    <property type="entry name" value="AAA_lid_14"/>
    <property type="match status" value="1"/>
</dbReference>
<dbReference type="PROSITE" id="PS50045">
    <property type="entry name" value="SIGMA54_INTERACT_4"/>
    <property type="match status" value="1"/>
</dbReference>
<evidence type="ECO:0000259" key="7">
    <source>
        <dbReference type="PROSITE" id="PS50045"/>
    </source>
</evidence>
<dbReference type="InterPro" id="IPR058031">
    <property type="entry name" value="AAA_lid_NorR"/>
</dbReference>
<dbReference type="InterPro" id="IPR002197">
    <property type="entry name" value="HTH_Fis"/>
</dbReference>
<dbReference type="InterPro" id="IPR025944">
    <property type="entry name" value="Sigma_54_int_dom_CS"/>
</dbReference>
<organism evidence="9 10">
    <name type="scientific">Archangium lansingense</name>
    <dbReference type="NCBI Taxonomy" id="2995310"/>
    <lineage>
        <taxon>Bacteria</taxon>
        <taxon>Pseudomonadati</taxon>
        <taxon>Myxococcota</taxon>
        <taxon>Myxococcia</taxon>
        <taxon>Myxococcales</taxon>
        <taxon>Cystobacterineae</taxon>
        <taxon>Archangiaceae</taxon>
        <taxon>Archangium</taxon>
    </lineage>
</organism>
<dbReference type="InterPro" id="IPR025943">
    <property type="entry name" value="Sigma_54_int_dom_ATP-bd_2"/>
</dbReference>
<dbReference type="SUPFAM" id="SSF52172">
    <property type="entry name" value="CheY-like"/>
    <property type="match status" value="1"/>
</dbReference>
<accession>A0ABT3ZZK2</accession>
<dbReference type="Gene3D" id="3.40.50.300">
    <property type="entry name" value="P-loop containing nucleotide triphosphate hydrolases"/>
    <property type="match status" value="1"/>
</dbReference>
<keyword evidence="2" id="KW-0067">ATP-binding</keyword>
<keyword evidence="1" id="KW-0547">Nucleotide-binding</keyword>
<dbReference type="Pfam" id="PF00072">
    <property type="entry name" value="Response_reg"/>
    <property type="match status" value="1"/>
</dbReference>
<dbReference type="SMART" id="SM00448">
    <property type="entry name" value="REC"/>
    <property type="match status" value="1"/>
</dbReference>
<dbReference type="InterPro" id="IPR003593">
    <property type="entry name" value="AAA+_ATPase"/>
</dbReference>
<evidence type="ECO:0000256" key="5">
    <source>
        <dbReference type="ARBA" id="ARBA00023163"/>
    </source>
</evidence>
<name>A0ABT3ZZK2_9BACT</name>
<dbReference type="Gene3D" id="1.10.8.60">
    <property type="match status" value="1"/>
</dbReference>
<dbReference type="PANTHER" id="PTHR32071">
    <property type="entry name" value="TRANSCRIPTIONAL REGULATORY PROTEIN"/>
    <property type="match status" value="1"/>
</dbReference>
<evidence type="ECO:0000256" key="6">
    <source>
        <dbReference type="PROSITE-ProRule" id="PRU00169"/>
    </source>
</evidence>
<dbReference type="Gene3D" id="3.40.50.2300">
    <property type="match status" value="1"/>
</dbReference>
<evidence type="ECO:0000256" key="2">
    <source>
        <dbReference type="ARBA" id="ARBA00022840"/>
    </source>
</evidence>
<keyword evidence="10" id="KW-1185">Reference proteome</keyword>
<dbReference type="SUPFAM" id="SSF52540">
    <property type="entry name" value="P-loop containing nucleoside triphosphate hydrolases"/>
    <property type="match status" value="1"/>
</dbReference>
<dbReference type="Gene3D" id="1.10.10.60">
    <property type="entry name" value="Homeodomain-like"/>
    <property type="match status" value="1"/>
</dbReference>
<dbReference type="SMART" id="SM00382">
    <property type="entry name" value="AAA"/>
    <property type="match status" value="1"/>
</dbReference>
<dbReference type="PANTHER" id="PTHR32071:SF57">
    <property type="entry name" value="C4-DICARBOXYLATE TRANSPORT TRANSCRIPTIONAL REGULATORY PROTEIN DCTD"/>
    <property type="match status" value="1"/>
</dbReference>
<dbReference type="PROSITE" id="PS00676">
    <property type="entry name" value="SIGMA54_INTERACT_2"/>
    <property type="match status" value="1"/>
</dbReference>
<keyword evidence="4" id="KW-0238">DNA-binding</keyword>
<dbReference type="Pfam" id="PF02954">
    <property type="entry name" value="HTH_8"/>
    <property type="match status" value="1"/>
</dbReference>
<proteinExistence type="predicted"/>
<keyword evidence="6" id="KW-0597">Phosphoprotein</keyword>
<dbReference type="Proteomes" id="UP001207654">
    <property type="component" value="Unassembled WGS sequence"/>
</dbReference>
<feature type="modified residue" description="4-aspartylphosphate" evidence="6">
    <location>
        <position position="75"/>
    </location>
</feature>
<dbReference type="PROSITE" id="PS00675">
    <property type="entry name" value="SIGMA54_INTERACT_1"/>
    <property type="match status" value="1"/>
</dbReference>
<dbReference type="EMBL" id="JAPNKA010000001">
    <property type="protein sequence ID" value="MCY1074834.1"/>
    <property type="molecule type" value="Genomic_DNA"/>
</dbReference>
<evidence type="ECO:0000313" key="9">
    <source>
        <dbReference type="EMBL" id="MCY1074834.1"/>
    </source>
</evidence>
<keyword evidence="5" id="KW-0804">Transcription</keyword>
<keyword evidence="3" id="KW-0805">Transcription regulation</keyword>
<evidence type="ECO:0000256" key="1">
    <source>
        <dbReference type="ARBA" id="ARBA00022741"/>
    </source>
</evidence>
<evidence type="ECO:0000313" key="10">
    <source>
        <dbReference type="Proteomes" id="UP001207654"/>
    </source>
</evidence>
<dbReference type="InterPro" id="IPR011006">
    <property type="entry name" value="CheY-like_superfamily"/>
</dbReference>
<dbReference type="RefSeq" id="WP_267533790.1">
    <property type="nucleotide sequence ID" value="NZ_JAPNKA010000001.1"/>
</dbReference>
<dbReference type="PROSITE" id="PS50110">
    <property type="entry name" value="RESPONSE_REGULATORY"/>
    <property type="match status" value="1"/>
</dbReference>